<name>A0A448WSF3_9PLAT</name>
<dbReference type="AlphaFoldDB" id="A0A448WSF3"/>
<sequence length="223" mass="25327">MLNEIFAFAYKESSPRPSNQSDAFCQHHHKSRLTLFGEKVQRSSPREDEHRRNPIGQLPIGSAGTFMMKLFPTMRECLYLCWTKCMYAAFWGCAGEVSRLVGANLVVTMKPCSDDVRHVDFDACECVWTARGSRRSRRQWRSGKACRALFPIQLRVSLLPLPSPLRLPIPPFSYIRIGASTDGQPEVSHNFRVNTKKTGSACRSSVGIRDGGNIQRWWTTFVL</sequence>
<gene>
    <name evidence="1" type="ORF">PXEA_LOCUS12534</name>
</gene>
<organism evidence="1 2">
    <name type="scientific">Protopolystoma xenopodis</name>
    <dbReference type="NCBI Taxonomy" id="117903"/>
    <lineage>
        <taxon>Eukaryota</taxon>
        <taxon>Metazoa</taxon>
        <taxon>Spiralia</taxon>
        <taxon>Lophotrochozoa</taxon>
        <taxon>Platyhelminthes</taxon>
        <taxon>Monogenea</taxon>
        <taxon>Polyopisthocotylea</taxon>
        <taxon>Polystomatidea</taxon>
        <taxon>Polystomatidae</taxon>
        <taxon>Protopolystoma</taxon>
    </lineage>
</organism>
<proteinExistence type="predicted"/>
<dbReference type="Proteomes" id="UP000784294">
    <property type="component" value="Unassembled WGS sequence"/>
</dbReference>
<dbReference type="EMBL" id="CAAALY010040060">
    <property type="protein sequence ID" value="VEL19094.1"/>
    <property type="molecule type" value="Genomic_DNA"/>
</dbReference>
<protein>
    <submittedName>
        <fullName evidence="1">Uncharacterized protein</fullName>
    </submittedName>
</protein>
<evidence type="ECO:0000313" key="2">
    <source>
        <dbReference type="Proteomes" id="UP000784294"/>
    </source>
</evidence>
<accession>A0A448WSF3</accession>
<reference evidence="1" key="1">
    <citation type="submission" date="2018-11" db="EMBL/GenBank/DDBJ databases">
        <authorList>
            <consortium name="Pathogen Informatics"/>
        </authorList>
    </citation>
    <scope>NUCLEOTIDE SEQUENCE</scope>
</reference>
<comment type="caution">
    <text evidence="1">The sequence shown here is derived from an EMBL/GenBank/DDBJ whole genome shotgun (WGS) entry which is preliminary data.</text>
</comment>
<keyword evidence="2" id="KW-1185">Reference proteome</keyword>
<evidence type="ECO:0000313" key="1">
    <source>
        <dbReference type="EMBL" id="VEL19094.1"/>
    </source>
</evidence>